<dbReference type="SUPFAM" id="SSF52402">
    <property type="entry name" value="Adenine nucleotide alpha hydrolases-like"/>
    <property type="match status" value="1"/>
</dbReference>
<dbReference type="CDD" id="cd00293">
    <property type="entry name" value="USP-like"/>
    <property type="match status" value="1"/>
</dbReference>
<evidence type="ECO:0000256" key="1">
    <source>
        <dbReference type="ARBA" id="ARBA00008791"/>
    </source>
</evidence>
<comment type="similarity">
    <text evidence="1">Belongs to the universal stress protein A family.</text>
</comment>
<feature type="domain" description="UspA" evidence="2">
    <location>
        <begin position="4"/>
        <end position="144"/>
    </location>
</feature>
<dbReference type="Proteomes" id="UP001366166">
    <property type="component" value="Chromosome"/>
</dbReference>
<dbReference type="AlphaFoldDB" id="A0AAU9EWX3"/>
<evidence type="ECO:0000259" key="2">
    <source>
        <dbReference type="Pfam" id="PF00582"/>
    </source>
</evidence>
<evidence type="ECO:0000313" key="4">
    <source>
        <dbReference type="Proteomes" id="UP001366166"/>
    </source>
</evidence>
<name>A0AAU9EWX3_9BACT</name>
<dbReference type="PANTHER" id="PTHR46268:SF22">
    <property type="entry name" value="SENSOR PROTEIN KDPD-RELATED"/>
    <property type="match status" value="1"/>
</dbReference>
<dbReference type="InterPro" id="IPR014729">
    <property type="entry name" value="Rossmann-like_a/b/a_fold"/>
</dbReference>
<dbReference type="PRINTS" id="PR01438">
    <property type="entry name" value="UNVRSLSTRESS"/>
</dbReference>
<dbReference type="RefSeq" id="WP_338601317.1">
    <property type="nucleotide sequence ID" value="NZ_AP028679.1"/>
</dbReference>
<dbReference type="EMBL" id="AP028679">
    <property type="protein sequence ID" value="BEQ16045.1"/>
    <property type="molecule type" value="Genomic_DNA"/>
</dbReference>
<gene>
    <name evidence="3" type="ORF">FAK_31110</name>
</gene>
<dbReference type="Gene3D" id="3.40.50.620">
    <property type="entry name" value="HUPs"/>
    <property type="match status" value="1"/>
</dbReference>
<protein>
    <submittedName>
        <fullName evidence="3">Universal stress protein UspA</fullName>
    </submittedName>
</protein>
<dbReference type="Pfam" id="PF00582">
    <property type="entry name" value="Usp"/>
    <property type="match status" value="1"/>
</dbReference>
<evidence type="ECO:0000313" key="3">
    <source>
        <dbReference type="EMBL" id="BEQ16045.1"/>
    </source>
</evidence>
<sequence>MQINKILWPTDLSLLSAKALPYVLDLSQKYGAQVHLVYVAEDMRQYDHIYGDAGEHLKSLQAMECDYAKKQLERICEQELSGCPAFIHHVVEGDPAEEILKLIASENAGLVVMATHSREGGEAAFFGSVTERVLKHSKTPVLVINPSLKQA</sequence>
<dbReference type="PANTHER" id="PTHR46268">
    <property type="entry name" value="STRESS RESPONSE PROTEIN NHAX"/>
    <property type="match status" value="1"/>
</dbReference>
<accession>A0AAU9EWX3</accession>
<keyword evidence="4" id="KW-1185">Reference proteome</keyword>
<proteinExistence type="inferred from homology"/>
<dbReference type="InterPro" id="IPR006015">
    <property type="entry name" value="Universal_stress_UspA"/>
</dbReference>
<organism evidence="3 4">
    <name type="scientific">Desulfoferula mesophila</name>
    <dbReference type="NCBI Taxonomy" id="3058419"/>
    <lineage>
        <taxon>Bacteria</taxon>
        <taxon>Pseudomonadati</taxon>
        <taxon>Thermodesulfobacteriota</taxon>
        <taxon>Desulfarculia</taxon>
        <taxon>Desulfarculales</taxon>
        <taxon>Desulfarculaceae</taxon>
        <taxon>Desulfoferula</taxon>
    </lineage>
</organism>
<dbReference type="KEGG" id="dmp:FAK_31110"/>
<dbReference type="InterPro" id="IPR006016">
    <property type="entry name" value="UspA"/>
</dbReference>
<reference evidence="4" key="1">
    <citation type="journal article" date="2023" name="Arch. Microbiol.">
        <title>Desulfoferula mesophilus gen. nov. sp. nov., a mesophilic sulfate-reducing bacterium isolated from a brackish lake sediment.</title>
        <authorList>
            <person name="Watanabe T."/>
            <person name="Yabe T."/>
            <person name="Tsuji J.M."/>
            <person name="Fukui M."/>
        </authorList>
    </citation>
    <scope>NUCLEOTIDE SEQUENCE [LARGE SCALE GENOMIC DNA]</scope>
    <source>
        <strain evidence="4">12FAK</strain>
    </source>
</reference>